<dbReference type="Gene3D" id="3.90.79.10">
    <property type="entry name" value="Nucleoside Triphosphate Pyrophosphohydrolase"/>
    <property type="match status" value="1"/>
</dbReference>
<dbReference type="PROSITE" id="PS51462">
    <property type="entry name" value="NUDIX"/>
    <property type="match status" value="1"/>
</dbReference>
<dbReference type="PANTHER" id="PTHR13622">
    <property type="entry name" value="THIAMIN PYROPHOSPHOKINASE"/>
    <property type="match status" value="1"/>
</dbReference>
<evidence type="ECO:0000313" key="2">
    <source>
        <dbReference type="EMBL" id="MBE1236091.1"/>
    </source>
</evidence>
<dbReference type="RefSeq" id="WP_192532975.1">
    <property type="nucleotide sequence ID" value="NZ_JACZHT010000001.1"/>
</dbReference>
<dbReference type="GO" id="GO:0044715">
    <property type="term" value="F:8-oxo-dGDP phosphatase activity"/>
    <property type="evidence" value="ECO:0007669"/>
    <property type="project" value="TreeGrafter"/>
</dbReference>
<dbReference type="PANTHER" id="PTHR13622:SF8">
    <property type="entry name" value="THIAMIN PYROPHOSPHOKINASE 1"/>
    <property type="match status" value="1"/>
</dbReference>
<sequence length="286" mass="32303">MNYLRHIQACRVRDLSGYSPFFIDGKAVGWIPRPVLPRLRDFSGVFRFFGDHVALDERLSTLEARSRAMEDVVAALHGDGFIRSIRGEMYRVSSGWTAPTLMLLDRGAVTLFGVRAYGVHLNGIVRTGEEFKMWIARRSPDKAVAPGKLDNIVAGGQPAGLSLRDNLIKEAREEAGFTAPLMRHARSAGFVSYRMEVPGGLRCDTLFVYDLEVPDQVTPRCTDGEVQEFMLWPVERVMSTLRETDDFKFNVALVLIDFGIRHGLIDPDREPDYARLFEGLRIRWPA</sequence>
<dbReference type="Proteomes" id="UP000631034">
    <property type="component" value="Unassembled WGS sequence"/>
</dbReference>
<dbReference type="SUPFAM" id="SSF55811">
    <property type="entry name" value="Nudix"/>
    <property type="match status" value="1"/>
</dbReference>
<dbReference type="AlphaFoldDB" id="A0A8J7CVB3"/>
<organism evidence="2 3">
    <name type="scientific">Phaeovibrio sulfidiphilus</name>
    <dbReference type="NCBI Taxonomy" id="1220600"/>
    <lineage>
        <taxon>Bacteria</taxon>
        <taxon>Pseudomonadati</taxon>
        <taxon>Pseudomonadota</taxon>
        <taxon>Alphaproteobacteria</taxon>
        <taxon>Rhodospirillales</taxon>
        <taxon>Rhodospirillaceae</taxon>
        <taxon>Phaeovibrio</taxon>
    </lineage>
</organism>
<dbReference type="InterPro" id="IPR031804">
    <property type="entry name" value="DUF4743"/>
</dbReference>
<dbReference type="Pfam" id="PF15916">
    <property type="entry name" value="DUF4743"/>
    <property type="match status" value="1"/>
</dbReference>
<protein>
    <submittedName>
        <fullName evidence="2">DUF4743 domain-containing protein</fullName>
    </submittedName>
</protein>
<dbReference type="InterPro" id="IPR015797">
    <property type="entry name" value="NUDIX_hydrolase-like_dom_sf"/>
</dbReference>
<dbReference type="FunFam" id="3.90.79.10:FF:000019">
    <property type="entry name" value="Thiamin pyrophosphokinase, putative"/>
    <property type="match status" value="1"/>
</dbReference>
<evidence type="ECO:0000259" key="1">
    <source>
        <dbReference type="PROSITE" id="PS51462"/>
    </source>
</evidence>
<proteinExistence type="predicted"/>
<evidence type="ECO:0000313" key="3">
    <source>
        <dbReference type="Proteomes" id="UP000631034"/>
    </source>
</evidence>
<dbReference type="Pfam" id="PF00293">
    <property type="entry name" value="NUDIX"/>
    <property type="match status" value="1"/>
</dbReference>
<comment type="caution">
    <text evidence="2">The sequence shown here is derived from an EMBL/GenBank/DDBJ whole genome shotgun (WGS) entry which is preliminary data.</text>
</comment>
<name>A0A8J7CVB3_9PROT</name>
<reference evidence="2" key="1">
    <citation type="submission" date="2020-10" db="EMBL/GenBank/DDBJ databases">
        <title>Genome sequence of the unusual species of purple photosynthetic bacteria, Phaeovibrio sulfidiphilus DSM 23193, type strain.</title>
        <authorList>
            <person name="Kyndt J.A."/>
            <person name="Meyer T.E."/>
        </authorList>
    </citation>
    <scope>NUCLEOTIDE SEQUENCE</scope>
    <source>
        <strain evidence="2">DSM 23193</strain>
    </source>
</reference>
<dbReference type="InterPro" id="IPR000086">
    <property type="entry name" value="NUDIX_hydrolase_dom"/>
</dbReference>
<feature type="domain" description="Nudix hydrolase" evidence="1">
    <location>
        <begin position="116"/>
        <end position="257"/>
    </location>
</feature>
<gene>
    <name evidence="2" type="ORF">IHV25_00250</name>
</gene>
<dbReference type="CDD" id="cd03676">
    <property type="entry name" value="NUDIX_Tnr3_like"/>
    <property type="match status" value="1"/>
</dbReference>
<keyword evidence="3" id="KW-1185">Reference proteome</keyword>
<dbReference type="EMBL" id="JACZHT010000001">
    <property type="protein sequence ID" value="MBE1236091.1"/>
    <property type="molecule type" value="Genomic_DNA"/>
</dbReference>
<accession>A0A8J7CVB3</accession>